<reference evidence="4" key="1">
    <citation type="submission" date="2013-06" db="EMBL/GenBank/DDBJ databases">
        <authorList>
            <person name="Zhao Q."/>
        </authorList>
    </citation>
    <scope>NUCLEOTIDE SEQUENCE</scope>
    <source>
        <strain evidence="4">cv. W1943</strain>
    </source>
</reference>
<protein>
    <recommendedName>
        <fullName evidence="2">DUF6598 domain-containing protein</fullName>
    </recommendedName>
</protein>
<dbReference type="InterPro" id="IPR046533">
    <property type="entry name" value="DUF6598"/>
</dbReference>
<evidence type="ECO:0000256" key="1">
    <source>
        <dbReference type="SAM" id="SignalP"/>
    </source>
</evidence>
<feature type="signal peptide" evidence="1">
    <location>
        <begin position="1"/>
        <end position="16"/>
    </location>
</feature>
<dbReference type="EnsemblPlants" id="ORUFI12G04970.1">
    <property type="protein sequence ID" value="ORUFI12G04970.1"/>
    <property type="gene ID" value="ORUFI12G04970"/>
</dbReference>
<organism evidence="3 4">
    <name type="scientific">Oryza rufipogon</name>
    <name type="common">Brownbeard rice</name>
    <name type="synonym">Asian wild rice</name>
    <dbReference type="NCBI Taxonomy" id="4529"/>
    <lineage>
        <taxon>Eukaryota</taxon>
        <taxon>Viridiplantae</taxon>
        <taxon>Streptophyta</taxon>
        <taxon>Embryophyta</taxon>
        <taxon>Tracheophyta</taxon>
        <taxon>Spermatophyta</taxon>
        <taxon>Magnoliopsida</taxon>
        <taxon>Liliopsida</taxon>
        <taxon>Poales</taxon>
        <taxon>Poaceae</taxon>
        <taxon>BOP clade</taxon>
        <taxon>Oryzoideae</taxon>
        <taxon>Oryzeae</taxon>
        <taxon>Oryzinae</taxon>
        <taxon>Oryza</taxon>
    </lineage>
</organism>
<accession>A0A0E0RED9</accession>
<keyword evidence="4" id="KW-1185">Reference proteome</keyword>
<evidence type="ECO:0000313" key="4">
    <source>
        <dbReference type="Proteomes" id="UP000008022"/>
    </source>
</evidence>
<dbReference type="AlphaFoldDB" id="A0A0E0RED9"/>
<dbReference type="Proteomes" id="UP000008022">
    <property type="component" value="Unassembled WGS sequence"/>
</dbReference>
<dbReference type="Pfam" id="PF20241">
    <property type="entry name" value="DUF6598"/>
    <property type="match status" value="1"/>
</dbReference>
<feature type="domain" description="DUF6598" evidence="2">
    <location>
        <begin position="76"/>
        <end position="122"/>
    </location>
</feature>
<dbReference type="HOGENOM" id="CLU_1638137_0_0_1"/>
<name>A0A0E0RED9_ORYRU</name>
<keyword evidence="1" id="KW-0732">Signal</keyword>
<proteinExistence type="predicted"/>
<evidence type="ECO:0000313" key="3">
    <source>
        <dbReference type="EnsemblPlants" id="ORUFI12G04970.1"/>
    </source>
</evidence>
<evidence type="ECO:0000259" key="2">
    <source>
        <dbReference type="Pfam" id="PF20241"/>
    </source>
</evidence>
<dbReference type="Gramene" id="ORUFI12G04970.1">
    <property type="protein sequence ID" value="ORUFI12G04970.1"/>
    <property type="gene ID" value="ORUFI12G04970"/>
</dbReference>
<sequence>MAACCSLGCLVCGLLGAALFLGCLEPEGLPLGRLLDRRVAYANLLTDELEYSDLKAETSGNEHFNAQVLSILLALAHLQGPSRAILLLDNPLFEIDLKVKGQGSPSEDKALSYYVFPSECHRHRFSICTGFQETKNDDEPTLWHGYSDATSVKPPIYTAIGP</sequence>
<feature type="chain" id="PRO_5002372295" description="DUF6598 domain-containing protein" evidence="1">
    <location>
        <begin position="17"/>
        <end position="162"/>
    </location>
</feature>
<reference evidence="3" key="2">
    <citation type="submission" date="2015-06" db="UniProtKB">
        <authorList>
            <consortium name="EnsemblPlants"/>
        </authorList>
    </citation>
    <scope>IDENTIFICATION</scope>
</reference>